<feature type="compositionally biased region" description="Basic and acidic residues" evidence="3">
    <location>
        <begin position="858"/>
        <end position="869"/>
    </location>
</feature>
<dbReference type="Ensembl" id="ENSAZOT00000022730.1">
    <property type="protein sequence ID" value="ENSAZOP00000021159.1"/>
    <property type="gene ID" value="ENSAZOG00000013710.1"/>
</dbReference>
<evidence type="ECO:0000313" key="5">
    <source>
        <dbReference type="Ensembl" id="ENSAZOP00000021159.1"/>
    </source>
</evidence>
<dbReference type="Pfam" id="PF00621">
    <property type="entry name" value="RhoGEF"/>
    <property type="match status" value="1"/>
</dbReference>
<dbReference type="PROSITE" id="PS50010">
    <property type="entry name" value="DH_2"/>
    <property type="match status" value="1"/>
</dbReference>
<keyword evidence="6" id="KW-1185">Reference proteome</keyword>
<evidence type="ECO:0000256" key="1">
    <source>
        <dbReference type="ARBA" id="ARBA00004496"/>
    </source>
</evidence>
<feature type="region of interest" description="Disordered" evidence="3">
    <location>
        <begin position="803"/>
        <end position="836"/>
    </location>
</feature>
<dbReference type="SUPFAM" id="SSF48065">
    <property type="entry name" value="DBL homology domain (DH-domain)"/>
    <property type="match status" value="1"/>
</dbReference>
<reference evidence="5" key="2">
    <citation type="submission" date="2025-09" db="UniProtKB">
        <authorList>
            <consortium name="Ensembl"/>
        </authorList>
    </citation>
    <scope>IDENTIFICATION</scope>
</reference>
<evidence type="ECO:0000256" key="3">
    <source>
        <dbReference type="SAM" id="MobiDB-lite"/>
    </source>
</evidence>
<dbReference type="GO" id="GO:0035025">
    <property type="term" value="P:positive regulation of Rho protein signal transduction"/>
    <property type="evidence" value="ECO:0007669"/>
    <property type="project" value="TreeGrafter"/>
</dbReference>
<dbReference type="PANTHER" id="PTHR46006:SF5">
    <property type="entry name" value="DH DOMAIN-CONTAINING PROTEIN"/>
    <property type="match status" value="1"/>
</dbReference>
<dbReference type="InterPro" id="IPR035899">
    <property type="entry name" value="DBL_dom_sf"/>
</dbReference>
<dbReference type="InterPro" id="IPR051480">
    <property type="entry name" value="Endocytic_GEF_Adapter"/>
</dbReference>
<feature type="compositionally biased region" description="Basic and acidic residues" evidence="3">
    <location>
        <begin position="740"/>
        <end position="755"/>
    </location>
</feature>
<dbReference type="Gene3D" id="1.20.900.10">
    <property type="entry name" value="Dbl homology (DH) domain"/>
    <property type="match status" value="1"/>
</dbReference>
<dbReference type="SMART" id="SM00325">
    <property type="entry name" value="RhoGEF"/>
    <property type="match status" value="1"/>
</dbReference>
<dbReference type="GO" id="GO:0005085">
    <property type="term" value="F:guanyl-nucleotide exchange factor activity"/>
    <property type="evidence" value="ECO:0007669"/>
    <property type="project" value="InterPro"/>
</dbReference>
<dbReference type="Proteomes" id="UP000694549">
    <property type="component" value="Unplaced"/>
</dbReference>
<dbReference type="CDD" id="cd00160">
    <property type="entry name" value="RhoGEF"/>
    <property type="match status" value="1"/>
</dbReference>
<feature type="region of interest" description="Disordered" evidence="3">
    <location>
        <begin position="854"/>
        <end position="879"/>
    </location>
</feature>
<organism evidence="5 6">
    <name type="scientific">Anas zonorhyncha</name>
    <name type="common">Eastern spot-billed duck</name>
    <dbReference type="NCBI Taxonomy" id="75864"/>
    <lineage>
        <taxon>Eukaryota</taxon>
        <taxon>Metazoa</taxon>
        <taxon>Chordata</taxon>
        <taxon>Craniata</taxon>
        <taxon>Vertebrata</taxon>
        <taxon>Euteleostomi</taxon>
        <taxon>Archelosauria</taxon>
        <taxon>Archosauria</taxon>
        <taxon>Dinosauria</taxon>
        <taxon>Saurischia</taxon>
        <taxon>Theropoda</taxon>
        <taxon>Coelurosauria</taxon>
        <taxon>Aves</taxon>
        <taxon>Neognathae</taxon>
        <taxon>Galloanserae</taxon>
        <taxon>Anseriformes</taxon>
        <taxon>Anatidae</taxon>
        <taxon>Anatinae</taxon>
        <taxon>Anas</taxon>
    </lineage>
</organism>
<dbReference type="InterPro" id="IPR000219">
    <property type="entry name" value="DH_dom"/>
</dbReference>
<evidence type="ECO:0000256" key="2">
    <source>
        <dbReference type="ARBA" id="ARBA00022490"/>
    </source>
</evidence>
<evidence type="ECO:0000313" key="6">
    <source>
        <dbReference type="Proteomes" id="UP000694549"/>
    </source>
</evidence>
<protein>
    <recommendedName>
        <fullName evidence="4">DH domain-containing protein</fullName>
    </recommendedName>
</protein>
<evidence type="ECO:0000259" key="4">
    <source>
        <dbReference type="PROSITE" id="PS50010"/>
    </source>
</evidence>
<reference evidence="5" key="1">
    <citation type="submission" date="2025-08" db="UniProtKB">
        <authorList>
            <consortium name="Ensembl"/>
        </authorList>
    </citation>
    <scope>IDENTIFICATION</scope>
</reference>
<keyword evidence="2" id="KW-0963">Cytoplasm</keyword>
<accession>A0A8B9V9K4</accession>
<feature type="region of interest" description="Disordered" evidence="3">
    <location>
        <begin position="678"/>
        <end position="755"/>
    </location>
</feature>
<dbReference type="GO" id="GO:0005737">
    <property type="term" value="C:cytoplasm"/>
    <property type="evidence" value="ECO:0007669"/>
    <property type="project" value="UniProtKB-SubCell"/>
</dbReference>
<proteinExistence type="predicted"/>
<name>A0A8B9V9K4_9AVES</name>
<sequence>MSRACSKPAKYSSEKQCYCEGIAEGNINFSHVQTGSVRPPLAWLEVEKVPCPVPCGPSPSYAAPFPPKLLVFGFCIPRADLLLHPASHQQPASVTHLSFHSQVFCAWRLHPCGSSVKGVPGSTLCCLWSVDIDWHLSDTQLPPLPLEATVLEPPCAFAMTYINVDERQEHCRVLSCQNNQLCTQHGLKDFPVSSMHPLKNLDTRIWSGDFHTLDSCRTGKAALGSAVENRLYRSVENLHWAAVADLGLRSHCRSLDNEISFGCRGSSQWAEGCVDVAPLRSTSDSVRNLSLRPKQTSRAAQNVLPFAKVPQWLLPSAEERALRGDAKKELKEKLRLHSSKVAEPSKPLRPQAALSELVAQELSECQLCQQHRNGCAVSCCTVLGEHTALRHGLVGRQSCCAAHRPVSPEDIKQEAQRRLQLRRQNSSPSLPFQRAGESPEMAKSRTAEFLEQRGGEITLGQGKKGRCRGRLYIPTFEEFKQMRSREAKPPAGSSEPTKCLKKGLTANQALDKESNNVCPEALGTKEVNEAATTEEDDDVFHENNTTAGFAQYPATWDGFRTSSPEVKERTFQISSPERSPIPICSSPIPRSPLQAVAAHKAGQEIFSDEQQKGETSQLNDVLHLAGQSLASEAQSSCCSSLLLEATDLSSYGAKLQKMKDEFIGSALELIKKSCNAETAAKSPSKGQCDLKKADLPPPEDSQQPAAMSMATEAWEEKASSETSSEAQPAGNTSSPGCRRSSSDIVHESGAKAQRECRLRPHFSDPMPTDSVKRKQLELKIAAAARQHAQKRRQERDYGPVVAKANLGHGGSFDETRRAPRGSLRSRHHWSNVSSLSTDSGIVGLNDAREELDAGGEAARTKPAEVERADSGIGQTSARKWRSRAAETLSSLQAWEAHRPCTDCGERDLPAETDVQNCNQRRADLCEKCRKRRTERKESVLEFVNTEASYGEDLRIIKEEFYLPMQAAGLLSQEQLLGIFSNIQELIDLNENFLEILQEEIDQAFDQGDDDLMTVCIGEIFLEFVNMLPAFQTYCLQQSSSVNMLNALEKEKELLRIFLDVSQNDNTALRRMNLRSFLMAPLQRVTKYPLLLSRIIKATTEYHPDHGSLREAKSRIESHLEHINMKTKQEGNTWTLRSFRQDSKKKREVINIEMRETALKTVGWLREETRFVMEGALQLAQPPDGQWVKKGSKTLKFQNMQVLLLVNMKRVSESSLELAEPGPVKDAVLVLIRDKNNGKFHLLREPLRLSNCIVSTDPDCDDTFELIEIRREAFVFRDSDRARTHHWFRQIRRYSRELGSWKKRRNALPNIMISTPHTRP</sequence>
<dbReference type="PANTHER" id="PTHR46006">
    <property type="entry name" value="RHO GUANINE NUCLEOTIDE EXCHANGE FACTOR AT 64C, ISOFORM A"/>
    <property type="match status" value="1"/>
</dbReference>
<feature type="domain" description="DH" evidence="4">
    <location>
        <begin position="934"/>
        <end position="1125"/>
    </location>
</feature>
<comment type="subcellular location">
    <subcellularLocation>
        <location evidence="1">Cytoplasm</location>
    </subcellularLocation>
</comment>
<feature type="region of interest" description="Disordered" evidence="3">
    <location>
        <begin position="420"/>
        <end position="440"/>
    </location>
</feature>